<dbReference type="Pfam" id="PF26526">
    <property type="entry name" value="DUF8175"/>
    <property type="match status" value="1"/>
</dbReference>
<keyword evidence="2" id="KW-0812">Transmembrane</keyword>
<dbReference type="AlphaFoldDB" id="A0A8I1D941"/>
<proteinExistence type="predicted"/>
<keyword evidence="5" id="KW-1185">Reference proteome</keyword>
<feature type="region of interest" description="Disordered" evidence="1">
    <location>
        <begin position="1"/>
        <end position="21"/>
    </location>
</feature>
<comment type="caution">
    <text evidence="4">The sequence shown here is derived from an EMBL/GenBank/DDBJ whole genome shotgun (WGS) entry which is preliminary data.</text>
</comment>
<dbReference type="EMBL" id="JAECSB010000057">
    <property type="protein sequence ID" value="MBH5144243.1"/>
    <property type="molecule type" value="Genomic_DNA"/>
</dbReference>
<evidence type="ECO:0000313" key="5">
    <source>
        <dbReference type="Proteomes" id="UP000627573"/>
    </source>
</evidence>
<gene>
    <name evidence="4" type="ORF">I3517_16625</name>
</gene>
<organism evidence="4 5">
    <name type="scientific">Rhodococcus erythropolis</name>
    <name type="common">Arthrobacter picolinophilus</name>
    <dbReference type="NCBI Taxonomy" id="1833"/>
    <lineage>
        <taxon>Bacteria</taxon>
        <taxon>Bacillati</taxon>
        <taxon>Actinomycetota</taxon>
        <taxon>Actinomycetes</taxon>
        <taxon>Mycobacteriales</taxon>
        <taxon>Nocardiaceae</taxon>
        <taxon>Rhodococcus</taxon>
        <taxon>Rhodococcus erythropolis group</taxon>
    </lineage>
</organism>
<evidence type="ECO:0000313" key="4">
    <source>
        <dbReference type="EMBL" id="MBH5144243.1"/>
    </source>
</evidence>
<dbReference type="InterPro" id="IPR058488">
    <property type="entry name" value="DUF8175"/>
</dbReference>
<keyword evidence="2" id="KW-1133">Transmembrane helix</keyword>
<protein>
    <recommendedName>
        <fullName evidence="3">DUF8175 domain-containing protein</fullName>
    </recommendedName>
</protein>
<evidence type="ECO:0000256" key="2">
    <source>
        <dbReference type="SAM" id="Phobius"/>
    </source>
</evidence>
<keyword evidence="2" id="KW-0472">Membrane</keyword>
<evidence type="ECO:0000259" key="3">
    <source>
        <dbReference type="Pfam" id="PF26526"/>
    </source>
</evidence>
<feature type="domain" description="DUF8175" evidence="3">
    <location>
        <begin position="107"/>
        <end position="284"/>
    </location>
</feature>
<reference evidence="4 5" key="1">
    <citation type="submission" date="2020-12" db="EMBL/GenBank/DDBJ databases">
        <title>Draft genome sequence of furan degrading bacterial strain FUR100.</title>
        <authorList>
            <person name="Woiski C."/>
        </authorList>
    </citation>
    <scope>NUCLEOTIDE SEQUENCE [LARGE SCALE GENOMIC DNA]</scope>
    <source>
        <strain evidence="4 5">FUR100</strain>
    </source>
</reference>
<dbReference type="RefSeq" id="WP_149357577.1">
    <property type="nucleotide sequence ID" value="NZ_JAECSB010000057.1"/>
</dbReference>
<evidence type="ECO:0000256" key="1">
    <source>
        <dbReference type="SAM" id="MobiDB-lite"/>
    </source>
</evidence>
<sequence length="287" mass="30422">MSEQPTEAPPQAPASADPGSDTGRDFSLRWLMGGSILAVIVVAALIVAGVIMVRGDDEPLVPAGDQGNGATAAVEPDQFAPDPFFDEKGRVVYTPLDPNGVILRQSSPATNRAATTAPSGIMLQQVHENMHLPFSTSDGPTGISDSGVATGFARTAQGAGLAGVHYIGYMASGNSRIERLLDAGLISDPDNNVQDLIDLNNSGKPGSAPDNFPSRVFQMIKVDYNADIARVHLGASVTRASGIQNMDIWTDLVWRDDKGWVVKAPAKGEKTYQVVADYSAEGWTSWW</sequence>
<dbReference type="Proteomes" id="UP000627573">
    <property type="component" value="Unassembled WGS sequence"/>
</dbReference>
<feature type="transmembrane region" description="Helical" evidence="2">
    <location>
        <begin position="30"/>
        <end position="53"/>
    </location>
</feature>
<name>A0A8I1D941_RHOER</name>
<accession>A0A8I1D941</accession>